<dbReference type="Proteomes" id="UP001345013">
    <property type="component" value="Unassembled WGS sequence"/>
</dbReference>
<dbReference type="InterPro" id="IPR011330">
    <property type="entry name" value="Glyco_hydro/deAcase_b/a-brl"/>
</dbReference>
<keyword evidence="3 7" id="KW-0732">Signal</keyword>
<keyword evidence="2" id="KW-0479">Metal-binding</keyword>
<protein>
    <recommendedName>
        <fullName evidence="8">NodB homology domain-containing protein</fullName>
    </recommendedName>
</protein>
<keyword evidence="10" id="KW-1185">Reference proteome</keyword>
<evidence type="ECO:0000256" key="3">
    <source>
        <dbReference type="ARBA" id="ARBA00022729"/>
    </source>
</evidence>
<evidence type="ECO:0000256" key="5">
    <source>
        <dbReference type="ARBA" id="ARBA00023277"/>
    </source>
</evidence>
<feature type="signal peptide" evidence="7">
    <location>
        <begin position="1"/>
        <end position="21"/>
    </location>
</feature>
<feature type="chain" id="PRO_5045753391" description="NodB homology domain-containing protein" evidence="7">
    <location>
        <begin position="22"/>
        <end position="413"/>
    </location>
</feature>
<proteinExistence type="predicted"/>
<evidence type="ECO:0000313" key="9">
    <source>
        <dbReference type="EMBL" id="KAK5097722.1"/>
    </source>
</evidence>
<organism evidence="9 10">
    <name type="scientific">Lithohypha guttulata</name>
    <dbReference type="NCBI Taxonomy" id="1690604"/>
    <lineage>
        <taxon>Eukaryota</taxon>
        <taxon>Fungi</taxon>
        <taxon>Dikarya</taxon>
        <taxon>Ascomycota</taxon>
        <taxon>Pezizomycotina</taxon>
        <taxon>Eurotiomycetes</taxon>
        <taxon>Chaetothyriomycetidae</taxon>
        <taxon>Chaetothyriales</taxon>
        <taxon>Trichomeriaceae</taxon>
        <taxon>Lithohypha</taxon>
    </lineage>
</organism>
<keyword evidence="4" id="KW-0378">Hydrolase</keyword>
<feature type="domain" description="NodB homology" evidence="8">
    <location>
        <begin position="111"/>
        <end position="303"/>
    </location>
</feature>
<reference evidence="9 10" key="1">
    <citation type="submission" date="2023-08" db="EMBL/GenBank/DDBJ databases">
        <title>Black Yeasts Isolated from many extreme environments.</title>
        <authorList>
            <person name="Coleine C."/>
            <person name="Stajich J.E."/>
            <person name="Selbmann L."/>
        </authorList>
    </citation>
    <scope>NUCLEOTIDE SEQUENCE [LARGE SCALE GENOMIC DNA]</scope>
    <source>
        <strain evidence="9 10">CCFEE 5885</strain>
    </source>
</reference>
<dbReference type="Gene3D" id="3.20.20.370">
    <property type="entry name" value="Glycoside hydrolase/deacetylase"/>
    <property type="match status" value="1"/>
</dbReference>
<dbReference type="InterPro" id="IPR002509">
    <property type="entry name" value="NODB_dom"/>
</dbReference>
<dbReference type="PANTHER" id="PTHR46471:SF2">
    <property type="entry name" value="CHITIN DEACETYLASE-RELATED"/>
    <property type="match status" value="1"/>
</dbReference>
<evidence type="ECO:0000256" key="7">
    <source>
        <dbReference type="SAM" id="SignalP"/>
    </source>
</evidence>
<accession>A0ABR0KKW1</accession>
<evidence type="ECO:0000256" key="1">
    <source>
        <dbReference type="ARBA" id="ARBA00001941"/>
    </source>
</evidence>
<evidence type="ECO:0000256" key="2">
    <source>
        <dbReference type="ARBA" id="ARBA00022723"/>
    </source>
</evidence>
<evidence type="ECO:0000313" key="10">
    <source>
        <dbReference type="Proteomes" id="UP001345013"/>
    </source>
</evidence>
<keyword evidence="5" id="KW-0119">Carbohydrate metabolism</keyword>
<dbReference type="PROSITE" id="PS51677">
    <property type="entry name" value="NODB"/>
    <property type="match status" value="1"/>
</dbReference>
<dbReference type="SUPFAM" id="SSF88713">
    <property type="entry name" value="Glycoside hydrolase/deacetylase"/>
    <property type="match status" value="1"/>
</dbReference>
<sequence length="413" mass="45651">MHKKVLFAVVTALIEISSAQSATTTTTISAIVNATTVTTSTTFNATTSSTPPPRCGKAFQGLRCPTVPGNCQEKYGWCDSMRSPTGASVYEDQPTYDDSFPMVVDRCTKQRTLALSFDDGPSNYTNDVLDVLRAHNATATFFLGGILNGRGQLDVDWVPVVRRMITDGHQIGSHTWSHPNLDLLSSEQRADEMHKNERAIANIIGKIPTFMRPPMSQCNTDCEEDMRALGYHVVQWEYDSRDSEDPLPSMEAMTDDNLMAAMDRTDVNGSMFIIQHDIHGNAARVADSLLTNMHANRTGWEAVPVVECIGLGPDDAYRFPKYLEYNGAAQGGCLVSGPNMCVQPIIFKSWDGCLDAREILDRDWRQCVTREGPTTAHCVQAQKLAADMDRFCNECDEEGMPACDSDAFKSVRY</sequence>
<keyword evidence="6" id="KW-0170">Cobalt</keyword>
<evidence type="ECO:0000256" key="4">
    <source>
        <dbReference type="ARBA" id="ARBA00022801"/>
    </source>
</evidence>
<dbReference type="EMBL" id="JAVRRG010000017">
    <property type="protein sequence ID" value="KAK5097722.1"/>
    <property type="molecule type" value="Genomic_DNA"/>
</dbReference>
<gene>
    <name evidence="9" type="ORF">LTR24_002189</name>
</gene>
<evidence type="ECO:0000256" key="6">
    <source>
        <dbReference type="ARBA" id="ARBA00023285"/>
    </source>
</evidence>
<evidence type="ECO:0000259" key="8">
    <source>
        <dbReference type="PROSITE" id="PS51677"/>
    </source>
</evidence>
<comment type="cofactor">
    <cofactor evidence="1">
        <name>Co(2+)</name>
        <dbReference type="ChEBI" id="CHEBI:48828"/>
    </cofactor>
</comment>
<dbReference type="Pfam" id="PF01522">
    <property type="entry name" value="Polysacc_deac_1"/>
    <property type="match status" value="1"/>
</dbReference>
<comment type="caution">
    <text evidence="9">The sequence shown here is derived from an EMBL/GenBank/DDBJ whole genome shotgun (WGS) entry which is preliminary data.</text>
</comment>
<name>A0ABR0KKW1_9EURO</name>
<dbReference type="PANTHER" id="PTHR46471">
    <property type="entry name" value="CHITIN DEACETYLASE"/>
    <property type="match status" value="1"/>
</dbReference>